<feature type="region of interest" description="Disordered" evidence="1">
    <location>
        <begin position="108"/>
        <end position="158"/>
    </location>
</feature>
<keyword evidence="3" id="KW-1185">Reference proteome</keyword>
<dbReference type="EMBL" id="SGWQ01000005">
    <property type="protein sequence ID" value="RZS37586.1"/>
    <property type="molecule type" value="Genomic_DNA"/>
</dbReference>
<dbReference type="SUPFAM" id="SSF82607">
    <property type="entry name" value="YbaB-like"/>
    <property type="match status" value="1"/>
</dbReference>
<dbReference type="InterPro" id="IPR036894">
    <property type="entry name" value="YbaB-like_sf"/>
</dbReference>
<sequence>MAMEDPEAWVERYAREAEERLTRMQGVKEQLGNTSGTAQSTNGEVSVTVGPGGNLLNIEFSSKVKNIAPTELAQLVLRTAQTAHHNAGQEMLAVMRPEFGQNSEAMSFLESQVAAPAPQEEPNTFAPRQWDEDDPQRPRRPRPGADPDDDEGFGPIMR</sequence>
<gene>
    <name evidence="2" type="ORF">EV193_105144</name>
</gene>
<name>A0A4Q7KMP9_9PSEU</name>
<dbReference type="AlphaFoldDB" id="A0A4Q7KMP9"/>
<proteinExistence type="predicted"/>
<reference evidence="2 3" key="1">
    <citation type="submission" date="2019-02" db="EMBL/GenBank/DDBJ databases">
        <title>Genomic Encyclopedia of Type Strains, Phase IV (KMG-IV): sequencing the most valuable type-strain genomes for metagenomic binning, comparative biology and taxonomic classification.</title>
        <authorList>
            <person name="Goeker M."/>
        </authorList>
    </citation>
    <scope>NUCLEOTIDE SEQUENCE [LARGE SCALE GENOMIC DNA]</scope>
    <source>
        <strain evidence="2 3">DSM 101727</strain>
    </source>
</reference>
<evidence type="ECO:0000313" key="2">
    <source>
        <dbReference type="EMBL" id="RZS37586.1"/>
    </source>
</evidence>
<dbReference type="GO" id="GO:0003677">
    <property type="term" value="F:DNA binding"/>
    <property type="evidence" value="ECO:0007669"/>
    <property type="project" value="UniProtKB-KW"/>
</dbReference>
<organism evidence="2 3">
    <name type="scientific">Herbihabitans rhizosphaerae</name>
    <dbReference type="NCBI Taxonomy" id="1872711"/>
    <lineage>
        <taxon>Bacteria</taxon>
        <taxon>Bacillati</taxon>
        <taxon>Actinomycetota</taxon>
        <taxon>Actinomycetes</taxon>
        <taxon>Pseudonocardiales</taxon>
        <taxon>Pseudonocardiaceae</taxon>
        <taxon>Herbihabitans</taxon>
    </lineage>
</organism>
<dbReference type="Pfam" id="PF02575">
    <property type="entry name" value="YbaB_DNA_bd"/>
    <property type="match status" value="1"/>
</dbReference>
<dbReference type="OrthoDB" id="3695284at2"/>
<accession>A0A4Q7KMP9</accession>
<dbReference type="RefSeq" id="WP_130345066.1">
    <property type="nucleotide sequence ID" value="NZ_SGWQ01000005.1"/>
</dbReference>
<dbReference type="Proteomes" id="UP000294257">
    <property type="component" value="Unassembled WGS sequence"/>
</dbReference>
<dbReference type="Gene3D" id="3.30.1310.10">
    <property type="entry name" value="Nucleoid-associated protein YbaB-like domain"/>
    <property type="match status" value="1"/>
</dbReference>
<protein>
    <submittedName>
        <fullName evidence="2">YbaB/EbfC DNA-binding family protein</fullName>
    </submittedName>
</protein>
<evidence type="ECO:0000256" key="1">
    <source>
        <dbReference type="SAM" id="MobiDB-lite"/>
    </source>
</evidence>
<comment type="caution">
    <text evidence="2">The sequence shown here is derived from an EMBL/GenBank/DDBJ whole genome shotgun (WGS) entry which is preliminary data.</text>
</comment>
<dbReference type="InterPro" id="IPR004401">
    <property type="entry name" value="YbaB/EbfC"/>
</dbReference>
<evidence type="ECO:0000313" key="3">
    <source>
        <dbReference type="Proteomes" id="UP000294257"/>
    </source>
</evidence>
<keyword evidence="2" id="KW-0238">DNA-binding</keyword>